<feature type="compositionally biased region" description="Polar residues" evidence="1">
    <location>
        <begin position="1"/>
        <end position="15"/>
    </location>
</feature>
<dbReference type="Proteomes" id="UP001596513">
    <property type="component" value="Unassembled WGS sequence"/>
</dbReference>
<accession>A0ABW2U2N0</accession>
<proteinExistence type="predicted"/>
<keyword evidence="2" id="KW-0472">Membrane</keyword>
<reference evidence="4" key="1">
    <citation type="journal article" date="2019" name="Int. J. Syst. Evol. Microbiol.">
        <title>The Global Catalogue of Microorganisms (GCM) 10K type strain sequencing project: providing services to taxonomists for standard genome sequencing and annotation.</title>
        <authorList>
            <consortium name="The Broad Institute Genomics Platform"/>
            <consortium name="The Broad Institute Genome Sequencing Center for Infectious Disease"/>
            <person name="Wu L."/>
            <person name="Ma J."/>
        </authorList>
    </citation>
    <scope>NUCLEOTIDE SEQUENCE [LARGE SCALE GENOMIC DNA]</scope>
    <source>
        <strain evidence="4">JCM 19635</strain>
    </source>
</reference>
<comment type="caution">
    <text evidence="3">The sequence shown here is derived from an EMBL/GenBank/DDBJ whole genome shotgun (WGS) entry which is preliminary data.</text>
</comment>
<evidence type="ECO:0000313" key="4">
    <source>
        <dbReference type="Proteomes" id="UP001596513"/>
    </source>
</evidence>
<dbReference type="RefSeq" id="WP_380200655.1">
    <property type="nucleotide sequence ID" value="NZ_JBHTEK010000001.1"/>
</dbReference>
<protein>
    <recommendedName>
        <fullName evidence="5">HlyD family secretion protein</fullName>
    </recommendedName>
</protein>
<evidence type="ECO:0000256" key="2">
    <source>
        <dbReference type="SAM" id="Phobius"/>
    </source>
</evidence>
<evidence type="ECO:0000313" key="3">
    <source>
        <dbReference type="EMBL" id="MFC7666715.1"/>
    </source>
</evidence>
<gene>
    <name evidence="3" type="ORF">ACFQT0_04240</name>
</gene>
<sequence>MQNAPTPYPNATSTEAGPLMEEPKRRNPLILIILAVVVLAGAYYGWTRYQFAKAHESTDDAQVEGDVYPILPRVGGPVLDVKVQDNQPVKKATCWPSSMPPTTSSA</sequence>
<organism evidence="3 4">
    <name type="scientific">Hymenobacter humi</name>
    <dbReference type="NCBI Taxonomy" id="1411620"/>
    <lineage>
        <taxon>Bacteria</taxon>
        <taxon>Pseudomonadati</taxon>
        <taxon>Bacteroidota</taxon>
        <taxon>Cytophagia</taxon>
        <taxon>Cytophagales</taxon>
        <taxon>Hymenobacteraceae</taxon>
        <taxon>Hymenobacter</taxon>
    </lineage>
</organism>
<keyword evidence="2" id="KW-0812">Transmembrane</keyword>
<feature type="transmembrane region" description="Helical" evidence="2">
    <location>
        <begin position="28"/>
        <end position="46"/>
    </location>
</feature>
<feature type="region of interest" description="Disordered" evidence="1">
    <location>
        <begin position="1"/>
        <end position="21"/>
    </location>
</feature>
<keyword evidence="2" id="KW-1133">Transmembrane helix</keyword>
<keyword evidence="4" id="KW-1185">Reference proteome</keyword>
<name>A0ABW2U2N0_9BACT</name>
<evidence type="ECO:0008006" key="5">
    <source>
        <dbReference type="Google" id="ProtNLM"/>
    </source>
</evidence>
<dbReference type="EMBL" id="JBHTEK010000001">
    <property type="protein sequence ID" value="MFC7666715.1"/>
    <property type="molecule type" value="Genomic_DNA"/>
</dbReference>
<evidence type="ECO:0000256" key="1">
    <source>
        <dbReference type="SAM" id="MobiDB-lite"/>
    </source>
</evidence>